<sequence>MAIPWPSTGMERMNKAHSSEQLVFNEESDANGHHLSSSHGYLTIGCQQNNSILTPNSSHSSDGVSATWPEELMAFRQSPQSDGDLFGRLHVSEATRANLSVLIRLQSCYLAANDKK</sequence>
<gene>
    <name evidence="2" type="ORF">B296_00021323</name>
</gene>
<evidence type="ECO:0000313" key="3">
    <source>
        <dbReference type="Proteomes" id="UP000287651"/>
    </source>
</evidence>
<dbReference type="EMBL" id="AMZH03003103">
    <property type="protein sequence ID" value="RRT73408.1"/>
    <property type="molecule type" value="Genomic_DNA"/>
</dbReference>
<protein>
    <submittedName>
        <fullName evidence="2">Uncharacterized protein</fullName>
    </submittedName>
</protein>
<reference evidence="2 3" key="1">
    <citation type="journal article" date="2014" name="Agronomy (Basel)">
        <title>A Draft Genome Sequence for Ensete ventricosum, the Drought-Tolerant Tree Against Hunger.</title>
        <authorList>
            <person name="Harrison J."/>
            <person name="Moore K.A."/>
            <person name="Paszkiewicz K."/>
            <person name="Jones T."/>
            <person name="Grant M."/>
            <person name="Ambacheew D."/>
            <person name="Muzemil S."/>
            <person name="Studholme D.J."/>
        </authorList>
    </citation>
    <scope>NUCLEOTIDE SEQUENCE [LARGE SCALE GENOMIC DNA]</scope>
</reference>
<comment type="caution">
    <text evidence="2">The sequence shown here is derived from an EMBL/GenBank/DDBJ whole genome shotgun (WGS) entry which is preliminary data.</text>
</comment>
<accession>A0A427AB01</accession>
<dbReference type="Proteomes" id="UP000287651">
    <property type="component" value="Unassembled WGS sequence"/>
</dbReference>
<name>A0A427AB01_ENSVE</name>
<dbReference type="AlphaFoldDB" id="A0A427AB01"/>
<organism evidence="2 3">
    <name type="scientific">Ensete ventricosum</name>
    <name type="common">Abyssinian banana</name>
    <name type="synonym">Musa ensete</name>
    <dbReference type="NCBI Taxonomy" id="4639"/>
    <lineage>
        <taxon>Eukaryota</taxon>
        <taxon>Viridiplantae</taxon>
        <taxon>Streptophyta</taxon>
        <taxon>Embryophyta</taxon>
        <taxon>Tracheophyta</taxon>
        <taxon>Spermatophyta</taxon>
        <taxon>Magnoliopsida</taxon>
        <taxon>Liliopsida</taxon>
        <taxon>Zingiberales</taxon>
        <taxon>Musaceae</taxon>
        <taxon>Ensete</taxon>
    </lineage>
</organism>
<feature type="region of interest" description="Disordered" evidence="1">
    <location>
        <begin position="1"/>
        <end position="36"/>
    </location>
</feature>
<evidence type="ECO:0000256" key="1">
    <source>
        <dbReference type="SAM" id="MobiDB-lite"/>
    </source>
</evidence>
<proteinExistence type="predicted"/>
<evidence type="ECO:0000313" key="2">
    <source>
        <dbReference type="EMBL" id="RRT73408.1"/>
    </source>
</evidence>